<reference evidence="2 3" key="1">
    <citation type="submission" date="2016-10" db="EMBL/GenBank/DDBJ databases">
        <title>Arsenicibacter rosenii gen. nov., sp. nov., an efficient arsenic-methylating bacterium isolated from an arsenic-contaminated paddy soil.</title>
        <authorList>
            <person name="Huang K."/>
        </authorList>
    </citation>
    <scope>NUCLEOTIDE SEQUENCE [LARGE SCALE GENOMIC DNA]</scope>
    <source>
        <strain evidence="2 3">SM-1</strain>
    </source>
</reference>
<feature type="signal peptide" evidence="1">
    <location>
        <begin position="1"/>
        <end position="27"/>
    </location>
</feature>
<comment type="caution">
    <text evidence="2">The sequence shown here is derived from an EMBL/GenBank/DDBJ whole genome shotgun (WGS) entry which is preliminary data.</text>
</comment>
<dbReference type="EMBL" id="MORL01000030">
    <property type="protein sequence ID" value="OIN55988.1"/>
    <property type="molecule type" value="Genomic_DNA"/>
</dbReference>
<organism evidence="2 3">
    <name type="scientific">Arsenicibacter rosenii</name>
    <dbReference type="NCBI Taxonomy" id="1750698"/>
    <lineage>
        <taxon>Bacteria</taxon>
        <taxon>Pseudomonadati</taxon>
        <taxon>Bacteroidota</taxon>
        <taxon>Cytophagia</taxon>
        <taxon>Cytophagales</taxon>
        <taxon>Spirosomataceae</taxon>
        <taxon>Arsenicibacter</taxon>
    </lineage>
</organism>
<dbReference type="AlphaFoldDB" id="A0A1S2VDJ7"/>
<evidence type="ECO:0000313" key="2">
    <source>
        <dbReference type="EMBL" id="OIN55988.1"/>
    </source>
</evidence>
<evidence type="ECO:0000256" key="1">
    <source>
        <dbReference type="SAM" id="SignalP"/>
    </source>
</evidence>
<protein>
    <recommendedName>
        <fullName evidence="4">Ig-like domain-containing protein</fullName>
    </recommendedName>
</protein>
<proteinExistence type="predicted"/>
<keyword evidence="1" id="KW-0732">Signal</keyword>
<accession>A0A1S2VDJ7</accession>
<name>A0A1S2VDJ7_9BACT</name>
<feature type="chain" id="PRO_5010356434" description="Ig-like domain-containing protein" evidence="1">
    <location>
        <begin position="28"/>
        <end position="239"/>
    </location>
</feature>
<keyword evidence="3" id="KW-1185">Reference proteome</keyword>
<sequence length="239" mass="24770">MKYRYLLKYRLLKKVTATFLIMLIALAAMNVQSPCAFVPRKIVLSSDQLPENVREDYTPAGTYNGAAQWTSSGTPGQGELFTIRWTGSQWEIVYNKYGTFATNNSGSITNLPCTGWGGFGALTLSGGCGALVNPDAPNVSITPSSQTIPGGQSATLTASGADTYLWDTTPASSKSIISVSPTRTIAYSVTGTTNGCTGTATVTVSCVPPTVYTVTGGGSYCTGGRGVAIGGWAATPSTA</sequence>
<dbReference type="Proteomes" id="UP000181790">
    <property type="component" value="Unassembled WGS sequence"/>
</dbReference>
<gene>
    <name evidence="2" type="ORF">BLX24_26935</name>
</gene>
<evidence type="ECO:0008006" key="4">
    <source>
        <dbReference type="Google" id="ProtNLM"/>
    </source>
</evidence>
<evidence type="ECO:0000313" key="3">
    <source>
        <dbReference type="Proteomes" id="UP000181790"/>
    </source>
</evidence>